<dbReference type="EMBL" id="JAVDWE010000006">
    <property type="protein sequence ID" value="MDR7094677.1"/>
    <property type="molecule type" value="Genomic_DNA"/>
</dbReference>
<evidence type="ECO:0000313" key="3">
    <source>
        <dbReference type="Proteomes" id="UP001265550"/>
    </source>
</evidence>
<dbReference type="InterPro" id="IPR013078">
    <property type="entry name" value="His_Pase_superF_clade-1"/>
</dbReference>
<organism evidence="2 3">
    <name type="scientific">Hydrogenophaga laconesensis</name>
    <dbReference type="NCBI Taxonomy" id="1805971"/>
    <lineage>
        <taxon>Bacteria</taxon>
        <taxon>Pseudomonadati</taxon>
        <taxon>Pseudomonadota</taxon>
        <taxon>Betaproteobacteria</taxon>
        <taxon>Burkholderiales</taxon>
        <taxon>Comamonadaceae</taxon>
        <taxon>Hydrogenophaga</taxon>
    </lineage>
</organism>
<dbReference type="CDD" id="cd07040">
    <property type="entry name" value="HP"/>
    <property type="match status" value="1"/>
</dbReference>
<comment type="caution">
    <text evidence="2">The sequence shown here is derived from an EMBL/GenBank/DDBJ whole genome shotgun (WGS) entry which is preliminary data.</text>
</comment>
<feature type="chain" id="PRO_5046707075" evidence="1">
    <location>
        <begin position="24"/>
        <end position="190"/>
    </location>
</feature>
<sequence length="190" mass="21005">MRRRLFTQASALTLATLPGFTVAQEPGFWNLLREGGCVLLMRHAQTTPGVGDPPNFTLGDCSTQRNLSEAGREQARKVAAAFLRERVKVDQVRSSAWCRCVDTAMIAFKKNTVWTPLNSFFGTDEREMSTRDVLDAVQGWQAPRNMALVTHQVNITALTGQNPAMGEILLTRPGRDGSGTQLRVVARQVF</sequence>
<reference evidence="2 3" key="1">
    <citation type="submission" date="2023-07" db="EMBL/GenBank/DDBJ databases">
        <title>Sorghum-associated microbial communities from plants grown in Nebraska, USA.</title>
        <authorList>
            <person name="Schachtman D."/>
        </authorList>
    </citation>
    <scope>NUCLEOTIDE SEQUENCE [LARGE SCALE GENOMIC DNA]</scope>
    <source>
        <strain evidence="2 3">BE240</strain>
    </source>
</reference>
<accession>A0ABU1VB60</accession>
<gene>
    <name evidence="2" type="ORF">J2X09_002420</name>
</gene>
<dbReference type="InterPro" id="IPR029033">
    <property type="entry name" value="His_PPase_superfam"/>
</dbReference>
<feature type="signal peptide" evidence="1">
    <location>
        <begin position="1"/>
        <end position="23"/>
    </location>
</feature>
<dbReference type="SUPFAM" id="SSF53254">
    <property type="entry name" value="Phosphoglycerate mutase-like"/>
    <property type="match status" value="1"/>
</dbReference>
<keyword evidence="3" id="KW-1185">Reference proteome</keyword>
<dbReference type="SMART" id="SM00855">
    <property type="entry name" value="PGAM"/>
    <property type="match status" value="1"/>
</dbReference>
<dbReference type="RefSeq" id="WP_204733850.1">
    <property type="nucleotide sequence ID" value="NZ_JAVDWE010000006.1"/>
</dbReference>
<dbReference type="Gene3D" id="3.40.50.1240">
    <property type="entry name" value="Phosphoglycerate mutase-like"/>
    <property type="match status" value="1"/>
</dbReference>
<evidence type="ECO:0000256" key="1">
    <source>
        <dbReference type="SAM" id="SignalP"/>
    </source>
</evidence>
<keyword evidence="1" id="KW-0732">Signal</keyword>
<dbReference type="Proteomes" id="UP001265550">
    <property type="component" value="Unassembled WGS sequence"/>
</dbReference>
<protein>
    <submittedName>
        <fullName evidence="2">Broad specificity phosphatase PhoE</fullName>
    </submittedName>
</protein>
<name>A0ABU1VB60_9BURK</name>
<evidence type="ECO:0000313" key="2">
    <source>
        <dbReference type="EMBL" id="MDR7094677.1"/>
    </source>
</evidence>
<proteinExistence type="predicted"/>
<dbReference type="Pfam" id="PF00300">
    <property type="entry name" value="His_Phos_1"/>
    <property type="match status" value="1"/>
</dbReference>